<gene>
    <name evidence="1" type="ORF">BG04_2215</name>
</gene>
<dbReference type="Proteomes" id="UP000031829">
    <property type="component" value="Chromosome"/>
</dbReference>
<name>A0A0B6AHY3_PRIM2</name>
<dbReference type="HOGENOM" id="CLU_134280_1_0_9"/>
<evidence type="ECO:0000313" key="2">
    <source>
        <dbReference type="Proteomes" id="UP000031829"/>
    </source>
</evidence>
<proteinExistence type="predicted"/>
<dbReference type="InterPro" id="IPR019277">
    <property type="entry name" value="DUF2304"/>
</dbReference>
<evidence type="ECO:0000313" key="1">
    <source>
        <dbReference type="EMBL" id="AJI20223.1"/>
    </source>
</evidence>
<dbReference type="AlphaFoldDB" id="A0A0B6AHY3"/>
<protein>
    <recommendedName>
        <fullName evidence="3">DUF2304 domain-containing protein</fullName>
    </recommendedName>
</protein>
<dbReference type="Pfam" id="PF10066">
    <property type="entry name" value="DUF2304"/>
    <property type="match status" value="1"/>
</dbReference>
<sequence>MTPVQIISLVVALIFLFQVLVYTSKHKLKDQVAFFWLLISLAGVIIAISLPFFNVLVSKIGIYYMPSLFFLLALILILNILIYQNVLISKQQDKIKDLTQEMALLKHSIQEKERNL</sequence>
<reference evidence="1 2" key="1">
    <citation type="journal article" date="2015" name="Genome Announc.">
        <title>Complete genome sequences for 35 biothreat assay-relevant bacillus species.</title>
        <authorList>
            <person name="Johnson S.L."/>
            <person name="Daligault H.E."/>
            <person name="Davenport K.W."/>
            <person name="Jaissle J."/>
            <person name="Frey K.G."/>
            <person name="Ladner J.T."/>
            <person name="Broomall S.M."/>
            <person name="Bishop-Lilly K.A."/>
            <person name="Bruce D.C."/>
            <person name="Gibbons H.S."/>
            <person name="Coyne S.R."/>
            <person name="Lo C.C."/>
            <person name="Meincke L."/>
            <person name="Munk A.C."/>
            <person name="Koroleva G.I."/>
            <person name="Rosenzweig C.N."/>
            <person name="Palacios G.F."/>
            <person name="Redden C.L."/>
            <person name="Minogue T.D."/>
            <person name="Chain P.S."/>
        </authorList>
    </citation>
    <scope>NUCLEOTIDE SEQUENCE [LARGE SCALE GENOMIC DNA]</scope>
    <source>
        <strain evidence="2">ATCC 14581 / DSM 32 / JCM 2506 / NBRC 15308 / NCIMB 9376 / NCTC 10342 / NRRL B-14308 / VKM B-512</strain>
    </source>
</reference>
<organism evidence="1 2">
    <name type="scientific">Priestia megaterium (strain ATCC 14581 / DSM 32 / CCUG 1817 / JCM 2506 / NBRC 15308 / NCIMB 9376 / NCTC 10342 / NRRL B-14308 / VKM B-512 / Ford 19)</name>
    <name type="common">Bacillus megaterium</name>
    <dbReference type="NCBI Taxonomy" id="1348623"/>
    <lineage>
        <taxon>Bacteria</taxon>
        <taxon>Bacillati</taxon>
        <taxon>Bacillota</taxon>
        <taxon>Bacilli</taxon>
        <taxon>Bacillales</taxon>
        <taxon>Bacillaceae</taxon>
        <taxon>Priestia</taxon>
    </lineage>
</organism>
<dbReference type="GeneID" id="93645681"/>
<evidence type="ECO:0008006" key="3">
    <source>
        <dbReference type="Google" id="ProtNLM"/>
    </source>
</evidence>
<dbReference type="RefSeq" id="WP_034648222.1">
    <property type="nucleotide sequence ID" value="NZ_BCVB01000009.1"/>
</dbReference>
<dbReference type="EMBL" id="CP009920">
    <property type="protein sequence ID" value="AJI20223.1"/>
    <property type="molecule type" value="Genomic_DNA"/>
</dbReference>
<dbReference type="KEGG" id="bmeg:BG04_2215"/>
<accession>A0A0B6AHY3</accession>